<feature type="region of interest" description="Disordered" evidence="1">
    <location>
        <begin position="49"/>
        <end position="72"/>
    </location>
</feature>
<dbReference type="Proteomes" id="UP000182466">
    <property type="component" value="Unassembled WGS sequence"/>
</dbReference>
<evidence type="ECO:0008006" key="4">
    <source>
        <dbReference type="Google" id="ProtNLM"/>
    </source>
</evidence>
<proteinExistence type="predicted"/>
<evidence type="ECO:0000256" key="1">
    <source>
        <dbReference type="SAM" id="MobiDB-lite"/>
    </source>
</evidence>
<gene>
    <name evidence="2" type="ORF">SAMN05216236_104165</name>
</gene>
<dbReference type="EMBL" id="FPAW01000004">
    <property type="protein sequence ID" value="SFT63126.1"/>
    <property type="molecule type" value="Genomic_DNA"/>
</dbReference>
<organism evidence="2 3">
    <name type="scientific">Sedimentitalea nanhaiensis</name>
    <dbReference type="NCBI Taxonomy" id="999627"/>
    <lineage>
        <taxon>Bacteria</taxon>
        <taxon>Pseudomonadati</taxon>
        <taxon>Pseudomonadota</taxon>
        <taxon>Alphaproteobacteria</taxon>
        <taxon>Rhodobacterales</taxon>
        <taxon>Paracoccaceae</taxon>
        <taxon>Sedimentitalea</taxon>
    </lineage>
</organism>
<evidence type="ECO:0000313" key="3">
    <source>
        <dbReference type="Proteomes" id="UP000182466"/>
    </source>
</evidence>
<reference evidence="2 3" key="1">
    <citation type="submission" date="2016-10" db="EMBL/GenBank/DDBJ databases">
        <authorList>
            <person name="de Groot N.N."/>
        </authorList>
    </citation>
    <scope>NUCLEOTIDE SEQUENCE [LARGE SCALE GENOMIC DNA]</scope>
    <source>
        <strain evidence="2 3">CGMCC 1.10959</strain>
    </source>
</reference>
<dbReference type="InterPro" id="IPR009562">
    <property type="entry name" value="DUF1178"/>
</dbReference>
<dbReference type="PIRSF" id="PIRSF032131">
    <property type="entry name" value="UCP032131"/>
    <property type="match status" value="1"/>
</dbReference>
<dbReference type="RefSeq" id="WP_027261576.1">
    <property type="nucleotide sequence ID" value="NZ_FPAW01000004.1"/>
</dbReference>
<name>A0A1I6ZKD7_9RHOB</name>
<protein>
    <recommendedName>
        <fullName evidence="4">DUF1178 family protein</fullName>
    </recommendedName>
</protein>
<dbReference type="STRING" id="999627.SAMN05216236_104165"/>
<evidence type="ECO:0000313" key="2">
    <source>
        <dbReference type="EMBL" id="SFT63126.1"/>
    </source>
</evidence>
<dbReference type="Pfam" id="PF06676">
    <property type="entry name" value="DUF1178"/>
    <property type="match status" value="1"/>
</dbReference>
<dbReference type="eggNOG" id="COG5319">
    <property type="taxonomic scope" value="Bacteria"/>
</dbReference>
<dbReference type="AlphaFoldDB" id="A0A1I6ZKD7"/>
<accession>A0A1I6ZKD7</accession>
<sequence length="143" mass="15535">MIQYALKCVDGHGFESWFQSADAFDKLSAAGMVSCAVCGRTEVEKAIMTPRVGASRDSQIKEPGPLSHPASPAEQALAELRRKIETESDYVGVNFAAEARAMHEGDAPTRSIYGEARLDEARKLLKDGVPVAPLPFMPNRKTN</sequence>
<keyword evidence="3" id="KW-1185">Reference proteome</keyword>
<dbReference type="OrthoDB" id="9799894at2"/>